<sequence>MVKNEIRLLQGDIKNFMEERHSFFLQIRERNKHVENLKSDNDSLLKMNAYYDKKNSGKISLHKGEIGQLEEILRGQLNQQKPRYRGSMVVREILPNDTYRTSQLPSNGRLYATTAHVRQFKASRSWNEDDDDSSENSDDEPEMERPKRTVRKPVRSGSFM</sequence>
<dbReference type="AlphaFoldDB" id="A0A4Y2WGK9"/>
<organism evidence="2 3">
    <name type="scientific">Araneus ventricosus</name>
    <name type="common">Orbweaver spider</name>
    <name type="synonym">Epeira ventricosa</name>
    <dbReference type="NCBI Taxonomy" id="182803"/>
    <lineage>
        <taxon>Eukaryota</taxon>
        <taxon>Metazoa</taxon>
        <taxon>Ecdysozoa</taxon>
        <taxon>Arthropoda</taxon>
        <taxon>Chelicerata</taxon>
        <taxon>Arachnida</taxon>
        <taxon>Araneae</taxon>
        <taxon>Araneomorphae</taxon>
        <taxon>Entelegynae</taxon>
        <taxon>Araneoidea</taxon>
        <taxon>Araneidae</taxon>
        <taxon>Araneus</taxon>
    </lineage>
</organism>
<evidence type="ECO:0000256" key="1">
    <source>
        <dbReference type="SAM" id="MobiDB-lite"/>
    </source>
</evidence>
<evidence type="ECO:0000313" key="2">
    <source>
        <dbReference type="EMBL" id="GBO35147.1"/>
    </source>
</evidence>
<comment type="caution">
    <text evidence="2">The sequence shown here is derived from an EMBL/GenBank/DDBJ whole genome shotgun (WGS) entry which is preliminary data.</text>
</comment>
<feature type="region of interest" description="Disordered" evidence="1">
    <location>
        <begin position="121"/>
        <end position="160"/>
    </location>
</feature>
<evidence type="ECO:0000313" key="3">
    <source>
        <dbReference type="Proteomes" id="UP000499080"/>
    </source>
</evidence>
<dbReference type="EMBL" id="BGPR01059090">
    <property type="protein sequence ID" value="GBO35147.1"/>
    <property type="molecule type" value="Genomic_DNA"/>
</dbReference>
<gene>
    <name evidence="2" type="ORF">AVEN_253404_1</name>
</gene>
<protein>
    <submittedName>
        <fullName evidence="2">Uncharacterized protein</fullName>
    </submittedName>
</protein>
<name>A0A4Y2WGK9_ARAVE</name>
<accession>A0A4Y2WGK9</accession>
<proteinExistence type="predicted"/>
<keyword evidence="3" id="KW-1185">Reference proteome</keyword>
<feature type="compositionally biased region" description="Acidic residues" evidence="1">
    <location>
        <begin position="128"/>
        <end position="142"/>
    </location>
</feature>
<dbReference type="Proteomes" id="UP000499080">
    <property type="component" value="Unassembled WGS sequence"/>
</dbReference>
<reference evidence="2 3" key="1">
    <citation type="journal article" date="2019" name="Sci. Rep.">
        <title>Orb-weaving spider Araneus ventricosus genome elucidates the spidroin gene catalogue.</title>
        <authorList>
            <person name="Kono N."/>
            <person name="Nakamura H."/>
            <person name="Ohtoshi R."/>
            <person name="Moran D.A.P."/>
            <person name="Shinohara A."/>
            <person name="Yoshida Y."/>
            <person name="Fujiwara M."/>
            <person name="Mori M."/>
            <person name="Tomita M."/>
            <person name="Arakawa K."/>
        </authorList>
    </citation>
    <scope>NUCLEOTIDE SEQUENCE [LARGE SCALE GENOMIC DNA]</scope>
</reference>